<gene>
    <name evidence="5" type="ORF">POM88_013757</name>
</gene>
<sequence length="102" mass="11943">MRRLKLELKQTMDMYSIACKEAFTAKQKAMELQRWKMEEEQRLEEARLAEEKALALAEREKAKSKASIEHAEAAQRLAEIEVQKWIAAVMKAFKESEEKNKT</sequence>
<keyword evidence="3" id="KW-0833">Ubl conjugation pathway</keyword>
<evidence type="ECO:0000256" key="2">
    <source>
        <dbReference type="ARBA" id="ARBA00012483"/>
    </source>
</evidence>
<dbReference type="GO" id="GO:0061630">
    <property type="term" value="F:ubiquitin protein ligase activity"/>
    <property type="evidence" value="ECO:0007669"/>
    <property type="project" value="UniProtKB-EC"/>
</dbReference>
<protein>
    <recommendedName>
        <fullName evidence="2">RING-type E3 ubiquitin transferase</fullName>
        <ecNumber evidence="2">2.3.2.27</ecNumber>
    </recommendedName>
</protein>
<keyword evidence="4" id="KW-0175">Coiled coil</keyword>
<keyword evidence="6" id="KW-1185">Reference proteome</keyword>
<organism evidence="5 6">
    <name type="scientific">Heracleum sosnowskyi</name>
    <dbReference type="NCBI Taxonomy" id="360622"/>
    <lineage>
        <taxon>Eukaryota</taxon>
        <taxon>Viridiplantae</taxon>
        <taxon>Streptophyta</taxon>
        <taxon>Embryophyta</taxon>
        <taxon>Tracheophyta</taxon>
        <taxon>Spermatophyta</taxon>
        <taxon>Magnoliopsida</taxon>
        <taxon>eudicotyledons</taxon>
        <taxon>Gunneridae</taxon>
        <taxon>Pentapetalae</taxon>
        <taxon>asterids</taxon>
        <taxon>campanulids</taxon>
        <taxon>Apiales</taxon>
        <taxon>Apiaceae</taxon>
        <taxon>Apioideae</taxon>
        <taxon>apioid superclade</taxon>
        <taxon>Tordylieae</taxon>
        <taxon>Tordyliinae</taxon>
        <taxon>Heracleum</taxon>
    </lineage>
</organism>
<reference evidence="5" key="1">
    <citation type="submission" date="2023-02" db="EMBL/GenBank/DDBJ databases">
        <title>Genome of toxic invasive species Heracleum sosnowskyi carries increased number of genes despite the absence of recent whole-genome duplications.</title>
        <authorList>
            <person name="Schelkunov M."/>
            <person name="Shtratnikova V."/>
            <person name="Makarenko M."/>
            <person name="Klepikova A."/>
            <person name="Omelchenko D."/>
            <person name="Novikova G."/>
            <person name="Obukhova E."/>
            <person name="Bogdanov V."/>
            <person name="Penin A."/>
            <person name="Logacheva M."/>
        </authorList>
    </citation>
    <scope>NUCLEOTIDE SEQUENCE</scope>
    <source>
        <strain evidence="5">Hsosn_3</strain>
        <tissue evidence="5">Leaf</tissue>
    </source>
</reference>
<dbReference type="InterPro" id="IPR051348">
    <property type="entry name" value="U-box_ubiquitin_ligases"/>
</dbReference>
<dbReference type="AlphaFoldDB" id="A0AAD8IZR7"/>
<reference evidence="5" key="2">
    <citation type="submission" date="2023-05" db="EMBL/GenBank/DDBJ databases">
        <authorList>
            <person name="Schelkunov M.I."/>
        </authorList>
    </citation>
    <scope>NUCLEOTIDE SEQUENCE</scope>
    <source>
        <strain evidence="5">Hsosn_3</strain>
        <tissue evidence="5">Leaf</tissue>
    </source>
</reference>
<evidence type="ECO:0000313" key="6">
    <source>
        <dbReference type="Proteomes" id="UP001237642"/>
    </source>
</evidence>
<evidence type="ECO:0000256" key="3">
    <source>
        <dbReference type="ARBA" id="ARBA00022786"/>
    </source>
</evidence>
<dbReference type="PANTHER" id="PTHR45647:SF132">
    <property type="entry name" value="KINASE WITH ADENINE NUCLEOTIDE ALPHA HYDROLASES-LIKE DOMAIN-CONTAINING PROTEIN"/>
    <property type="match status" value="1"/>
</dbReference>
<proteinExistence type="predicted"/>
<dbReference type="EC" id="2.3.2.27" evidence="2"/>
<dbReference type="Proteomes" id="UP001237642">
    <property type="component" value="Unassembled WGS sequence"/>
</dbReference>
<comment type="caution">
    <text evidence="5">The sequence shown here is derived from an EMBL/GenBank/DDBJ whole genome shotgun (WGS) entry which is preliminary data.</text>
</comment>
<feature type="coiled-coil region" evidence="4">
    <location>
        <begin position="40"/>
        <end position="74"/>
    </location>
</feature>
<evidence type="ECO:0000313" key="5">
    <source>
        <dbReference type="EMBL" id="KAK1394701.1"/>
    </source>
</evidence>
<dbReference type="PANTHER" id="PTHR45647">
    <property type="entry name" value="OS02G0152300 PROTEIN"/>
    <property type="match status" value="1"/>
</dbReference>
<evidence type="ECO:0000256" key="4">
    <source>
        <dbReference type="SAM" id="Coils"/>
    </source>
</evidence>
<comment type="catalytic activity">
    <reaction evidence="1">
        <text>S-ubiquitinyl-[E2 ubiquitin-conjugating enzyme]-L-cysteine + [acceptor protein]-L-lysine = [E2 ubiquitin-conjugating enzyme]-L-cysteine + N(6)-ubiquitinyl-[acceptor protein]-L-lysine.</text>
        <dbReference type="EC" id="2.3.2.27"/>
    </reaction>
</comment>
<dbReference type="EMBL" id="JAUIZM010000003">
    <property type="protein sequence ID" value="KAK1394701.1"/>
    <property type="molecule type" value="Genomic_DNA"/>
</dbReference>
<name>A0AAD8IZR7_9APIA</name>
<accession>A0AAD8IZR7</accession>
<evidence type="ECO:0000256" key="1">
    <source>
        <dbReference type="ARBA" id="ARBA00000900"/>
    </source>
</evidence>